<evidence type="ECO:0000256" key="4">
    <source>
        <dbReference type="ARBA" id="ARBA00022741"/>
    </source>
</evidence>
<comment type="subunit">
    <text evidence="9">Homohexamer.</text>
</comment>
<gene>
    <name evidence="9" type="primary">coaD</name>
    <name evidence="11" type="ORF">A2319_01660</name>
</gene>
<evidence type="ECO:0000256" key="2">
    <source>
        <dbReference type="ARBA" id="ARBA00022679"/>
    </source>
</evidence>
<dbReference type="GO" id="GO:0004140">
    <property type="term" value="F:dephospho-CoA kinase activity"/>
    <property type="evidence" value="ECO:0007669"/>
    <property type="project" value="InterPro"/>
</dbReference>
<sequence>MPKKFQKGLFALSADPITYGHLATIKLALKQCQKLVVLVANNEEKKSAYTFSLAKRFALTKQAVVQANLTGVQVVVSSGLLTDVFMKEGCDVVFRGIRHEYDYSYEVEKSKLYAHIYPAVKKRFVFLTTPEKYSHVSSSWVKDFVKMGVNVAPYVPLFIKQALEEKMCGQIKIGVTGTLGSGKSFVARQLIGALQKKKIKAYHIVLDDLLHKLYAEDSEGAQTIRQDLAKKFGTRVLSKDKKTVNRAQLAQKLFAEVRNKKTVEWAQTLVYPQVERLLREEIAGKKGVIFVEWAQFAEMNMLSWVNNNLILVSSKQQELWCKKRQLSAVYIKGCQKLQWSTAKKARFIQNVIKKDHCGKILEYQNNTPDQICLPLLQAILKSVR</sequence>
<feature type="binding site" evidence="9">
    <location>
        <position position="95"/>
    </location>
    <ligand>
        <name>substrate</name>
    </ligand>
</feature>
<proteinExistence type="inferred from homology"/>
<dbReference type="GO" id="GO:0004595">
    <property type="term" value="F:pantetheine-phosphate adenylyltransferase activity"/>
    <property type="evidence" value="ECO:0007669"/>
    <property type="project" value="UniProtKB-UniRule"/>
</dbReference>
<dbReference type="PRINTS" id="PR01020">
    <property type="entry name" value="LPSBIOSNTHSS"/>
</dbReference>
<dbReference type="Gene3D" id="3.40.50.620">
    <property type="entry name" value="HUPs"/>
    <property type="match status" value="1"/>
</dbReference>
<evidence type="ECO:0000256" key="6">
    <source>
        <dbReference type="ARBA" id="ARBA00022842"/>
    </source>
</evidence>
<comment type="similarity">
    <text evidence="9">Belongs to the bacterial CoaD family.</text>
</comment>
<dbReference type="EMBL" id="MHKI01000004">
    <property type="protein sequence ID" value="OGY88118.1"/>
    <property type="molecule type" value="Genomic_DNA"/>
</dbReference>
<feature type="domain" description="Cytidyltransferase-like" evidence="10">
    <location>
        <begin position="14"/>
        <end position="142"/>
    </location>
</feature>
<dbReference type="EC" id="2.7.7.3" evidence="9"/>
<dbReference type="HAMAP" id="MF_00151">
    <property type="entry name" value="PPAT_bact"/>
    <property type="match status" value="1"/>
</dbReference>
<dbReference type="SUPFAM" id="SSF52374">
    <property type="entry name" value="Nucleotidylyl transferase"/>
    <property type="match status" value="1"/>
</dbReference>
<name>A0A1G2BFW6_9BACT</name>
<feature type="binding site" evidence="9">
    <location>
        <begin position="96"/>
        <end position="98"/>
    </location>
    <ligand>
        <name>ATP</name>
        <dbReference type="ChEBI" id="CHEBI:30616"/>
    </ligand>
</feature>
<dbReference type="Gene3D" id="3.40.50.300">
    <property type="entry name" value="P-loop containing nucleotide triphosphate hydrolases"/>
    <property type="match status" value="1"/>
</dbReference>
<dbReference type="PANTHER" id="PTHR21342:SF1">
    <property type="entry name" value="PHOSPHOPANTETHEINE ADENYLYLTRANSFERASE"/>
    <property type="match status" value="1"/>
</dbReference>
<keyword evidence="7 9" id="KW-0173">Coenzyme A biosynthesis</keyword>
<dbReference type="InterPro" id="IPR014729">
    <property type="entry name" value="Rossmann-like_a/b/a_fold"/>
</dbReference>
<comment type="catalytic activity">
    <reaction evidence="8 9">
        <text>(R)-4'-phosphopantetheine + ATP + H(+) = 3'-dephospho-CoA + diphosphate</text>
        <dbReference type="Rhea" id="RHEA:19801"/>
        <dbReference type="ChEBI" id="CHEBI:15378"/>
        <dbReference type="ChEBI" id="CHEBI:30616"/>
        <dbReference type="ChEBI" id="CHEBI:33019"/>
        <dbReference type="ChEBI" id="CHEBI:57328"/>
        <dbReference type="ChEBI" id="CHEBI:61723"/>
        <dbReference type="EC" id="2.7.7.3"/>
    </reaction>
</comment>
<evidence type="ECO:0000313" key="11">
    <source>
        <dbReference type="EMBL" id="OGY88118.1"/>
    </source>
</evidence>
<evidence type="ECO:0000256" key="3">
    <source>
        <dbReference type="ARBA" id="ARBA00022695"/>
    </source>
</evidence>
<dbReference type="InterPro" id="IPR001980">
    <property type="entry name" value="PPAT"/>
</dbReference>
<evidence type="ECO:0000256" key="8">
    <source>
        <dbReference type="ARBA" id="ARBA00029346"/>
    </source>
</evidence>
<evidence type="ECO:0000256" key="9">
    <source>
        <dbReference type="HAMAP-Rule" id="MF_00151"/>
    </source>
</evidence>
<evidence type="ECO:0000256" key="5">
    <source>
        <dbReference type="ARBA" id="ARBA00022840"/>
    </source>
</evidence>
<evidence type="ECO:0000259" key="10">
    <source>
        <dbReference type="Pfam" id="PF01467"/>
    </source>
</evidence>
<dbReference type="UniPathway" id="UPA00241">
    <property type="reaction ID" value="UER00355"/>
</dbReference>
<reference evidence="11 12" key="1">
    <citation type="journal article" date="2016" name="Nat. Commun.">
        <title>Thousands of microbial genomes shed light on interconnected biogeochemical processes in an aquifer system.</title>
        <authorList>
            <person name="Anantharaman K."/>
            <person name="Brown C.T."/>
            <person name="Hug L.A."/>
            <person name="Sharon I."/>
            <person name="Castelle C.J."/>
            <person name="Probst A.J."/>
            <person name="Thomas B.C."/>
            <person name="Singh A."/>
            <person name="Wilkins M.J."/>
            <person name="Karaoz U."/>
            <person name="Brodie E.L."/>
            <person name="Williams K.H."/>
            <person name="Hubbard S.S."/>
            <person name="Banfield J.F."/>
        </authorList>
    </citation>
    <scope>NUCLEOTIDE SEQUENCE [LARGE SCALE GENOMIC DNA]</scope>
</reference>
<dbReference type="GO" id="GO:0005524">
    <property type="term" value="F:ATP binding"/>
    <property type="evidence" value="ECO:0007669"/>
    <property type="project" value="UniProtKB-KW"/>
</dbReference>
<comment type="pathway">
    <text evidence="9">Cofactor biosynthesis; coenzyme A biosynthesis; CoA from (R)-pantothenate: step 4/5.</text>
</comment>
<evidence type="ECO:0000256" key="1">
    <source>
        <dbReference type="ARBA" id="ARBA00022490"/>
    </source>
</evidence>
<evidence type="ECO:0000313" key="12">
    <source>
        <dbReference type="Proteomes" id="UP000176420"/>
    </source>
</evidence>
<organism evidence="11 12">
    <name type="scientific">Candidatus Kerfeldbacteria bacterium RIFOXYB2_FULL_38_14</name>
    <dbReference type="NCBI Taxonomy" id="1798547"/>
    <lineage>
        <taxon>Bacteria</taxon>
        <taxon>Candidatus Kerfeldiibacteriota</taxon>
    </lineage>
</organism>
<feature type="binding site" evidence="9">
    <location>
        <position position="45"/>
    </location>
    <ligand>
        <name>substrate</name>
    </ligand>
</feature>
<feature type="binding site" evidence="9">
    <location>
        <position position="13"/>
    </location>
    <ligand>
        <name>substrate</name>
    </ligand>
</feature>
<comment type="caution">
    <text evidence="11">The sequence shown here is derived from an EMBL/GenBank/DDBJ whole genome shotgun (WGS) entry which is preliminary data.</text>
</comment>
<comment type="subcellular location">
    <subcellularLocation>
        <location evidence="9">Cytoplasm</location>
    </subcellularLocation>
</comment>
<comment type="function">
    <text evidence="9">Reversibly transfers an adenylyl group from ATP to 4'-phosphopantetheine, yielding dephospho-CoA (dPCoA) and pyrophosphate.</text>
</comment>
<dbReference type="InterPro" id="IPR001977">
    <property type="entry name" value="Depp_CoAkinase"/>
</dbReference>
<dbReference type="GO" id="GO:0015937">
    <property type="term" value="P:coenzyme A biosynthetic process"/>
    <property type="evidence" value="ECO:0007669"/>
    <property type="project" value="UniProtKB-UniRule"/>
</dbReference>
<dbReference type="NCBIfam" id="TIGR01510">
    <property type="entry name" value="coaD_prev_kdtB"/>
    <property type="match status" value="1"/>
</dbReference>
<dbReference type="Pfam" id="PF01467">
    <property type="entry name" value="CTP_transf_like"/>
    <property type="match status" value="1"/>
</dbReference>
<accession>A0A1G2BFW6</accession>
<keyword evidence="5 9" id="KW-0067">ATP-binding</keyword>
<evidence type="ECO:0000256" key="7">
    <source>
        <dbReference type="ARBA" id="ARBA00022993"/>
    </source>
</evidence>
<feature type="binding site" evidence="9">
    <location>
        <position position="81"/>
    </location>
    <ligand>
        <name>substrate</name>
    </ligand>
</feature>
<keyword evidence="6 9" id="KW-0460">Magnesium</keyword>
<keyword evidence="4 9" id="KW-0547">Nucleotide-binding</keyword>
<dbReference type="Proteomes" id="UP000176420">
    <property type="component" value="Unassembled WGS sequence"/>
</dbReference>
<keyword evidence="3 9" id="KW-0548">Nucleotidyltransferase</keyword>
<feature type="site" description="Transition state stabilizer" evidence="9">
    <location>
        <position position="21"/>
    </location>
</feature>
<dbReference type="AlphaFoldDB" id="A0A1G2BFW6"/>
<feature type="binding site" evidence="9">
    <location>
        <position position="21"/>
    </location>
    <ligand>
        <name>ATP</name>
        <dbReference type="ChEBI" id="CHEBI:30616"/>
    </ligand>
</feature>
<keyword evidence="2 9" id="KW-0808">Transferase</keyword>
<comment type="cofactor">
    <cofactor evidence="9">
        <name>Mg(2+)</name>
        <dbReference type="ChEBI" id="CHEBI:18420"/>
    </cofactor>
</comment>
<dbReference type="InterPro" id="IPR027417">
    <property type="entry name" value="P-loop_NTPase"/>
</dbReference>
<protein>
    <recommendedName>
        <fullName evidence="9">Phosphopantetheine adenylyltransferase</fullName>
        <ecNumber evidence="9">2.7.7.3</ecNumber>
    </recommendedName>
    <alternativeName>
        <fullName evidence="9">Dephospho-CoA pyrophosphorylase</fullName>
    </alternativeName>
    <alternativeName>
        <fullName evidence="9">Pantetheine-phosphate adenylyltransferase</fullName>
        <shortName evidence="9">PPAT</shortName>
    </alternativeName>
</protein>
<comment type="caution">
    <text evidence="9">Lacks conserved residue(s) required for the propagation of feature annotation.</text>
</comment>
<dbReference type="Pfam" id="PF01121">
    <property type="entry name" value="CoaE"/>
    <property type="match status" value="1"/>
</dbReference>
<dbReference type="SUPFAM" id="SSF52540">
    <property type="entry name" value="P-loop containing nucleoside triphosphate hydrolases"/>
    <property type="match status" value="1"/>
</dbReference>
<keyword evidence="1 9" id="KW-0963">Cytoplasm</keyword>
<dbReference type="PANTHER" id="PTHR21342">
    <property type="entry name" value="PHOSPHOPANTETHEINE ADENYLYLTRANSFERASE"/>
    <property type="match status" value="1"/>
</dbReference>
<dbReference type="InterPro" id="IPR004821">
    <property type="entry name" value="Cyt_trans-like"/>
</dbReference>
<dbReference type="GO" id="GO:0005737">
    <property type="term" value="C:cytoplasm"/>
    <property type="evidence" value="ECO:0007669"/>
    <property type="project" value="UniProtKB-SubCell"/>
</dbReference>
<dbReference type="NCBIfam" id="TIGR00125">
    <property type="entry name" value="cyt_tran_rel"/>
    <property type="match status" value="1"/>
</dbReference>
<feature type="binding site" evidence="9">
    <location>
        <begin position="133"/>
        <end position="139"/>
    </location>
    <ligand>
        <name>ATP</name>
        <dbReference type="ChEBI" id="CHEBI:30616"/>
    </ligand>
</feature>
<feature type="binding site" evidence="9">
    <location>
        <position position="106"/>
    </location>
    <ligand>
        <name>ATP</name>
        <dbReference type="ChEBI" id="CHEBI:30616"/>
    </ligand>
</feature>